<dbReference type="EMBL" id="JAAAUY010000502">
    <property type="protein sequence ID" value="KAF9329131.1"/>
    <property type="molecule type" value="Genomic_DNA"/>
</dbReference>
<sequence>MEPGWDEDSERWADGQGGYNVYAGVPSVEQLASEFDSGLRSEDKEETGDAFAVSDIPSDTSDLNLKYDCRTIMGEVGKSMSQIGQQLSVVAREAPQLVPIMEQVMVSSSKVQDKLALYPKYAKHYVRSLSIAFGTVKRTLETIPLNDNLEAASEFFSDLVDVTLMARNCLQVRPENPSVIQEESASEEKEEEEEEVERAVCNPLGEILGATTQAAIHQWSEFAQAGFSDGRLEQTVQQGLGLLQKLDKAIIARKTTSVLSASWADKSIEDAVGALVLPGSFERESQIEFRVLQDVCKQTMLQGRAMVACVGVVELE</sequence>
<dbReference type="AlphaFoldDB" id="A0A9P5VKM2"/>
<name>A0A9P5VKM2_9FUNG</name>
<evidence type="ECO:0000313" key="1">
    <source>
        <dbReference type="EMBL" id="KAF9329131.1"/>
    </source>
</evidence>
<dbReference type="Proteomes" id="UP000696485">
    <property type="component" value="Unassembled WGS sequence"/>
</dbReference>
<keyword evidence="2" id="KW-1185">Reference proteome</keyword>
<reference evidence="1" key="1">
    <citation type="journal article" date="2020" name="Fungal Divers.">
        <title>Resolving the Mortierellaceae phylogeny through synthesis of multi-gene phylogenetics and phylogenomics.</title>
        <authorList>
            <person name="Vandepol N."/>
            <person name="Liber J."/>
            <person name="Desiro A."/>
            <person name="Na H."/>
            <person name="Kennedy M."/>
            <person name="Barry K."/>
            <person name="Grigoriev I.V."/>
            <person name="Miller A.N."/>
            <person name="O'Donnell K."/>
            <person name="Stajich J.E."/>
            <person name="Bonito G."/>
        </authorList>
    </citation>
    <scope>NUCLEOTIDE SEQUENCE</scope>
    <source>
        <strain evidence="1">NVP1</strain>
    </source>
</reference>
<proteinExistence type="predicted"/>
<accession>A0A9P5VKM2</accession>
<protein>
    <submittedName>
        <fullName evidence="1">Uncharacterized protein</fullName>
    </submittedName>
</protein>
<comment type="caution">
    <text evidence="1">The sequence shown here is derived from an EMBL/GenBank/DDBJ whole genome shotgun (WGS) entry which is preliminary data.</text>
</comment>
<organism evidence="1 2">
    <name type="scientific">Podila minutissima</name>
    <dbReference type="NCBI Taxonomy" id="64525"/>
    <lineage>
        <taxon>Eukaryota</taxon>
        <taxon>Fungi</taxon>
        <taxon>Fungi incertae sedis</taxon>
        <taxon>Mucoromycota</taxon>
        <taxon>Mortierellomycotina</taxon>
        <taxon>Mortierellomycetes</taxon>
        <taxon>Mortierellales</taxon>
        <taxon>Mortierellaceae</taxon>
        <taxon>Podila</taxon>
    </lineage>
</organism>
<evidence type="ECO:0000313" key="2">
    <source>
        <dbReference type="Proteomes" id="UP000696485"/>
    </source>
</evidence>
<gene>
    <name evidence="1" type="ORF">BG006_007797</name>
</gene>